<reference evidence="3" key="2">
    <citation type="submission" date="2020-09" db="EMBL/GenBank/DDBJ databases">
        <authorList>
            <person name="Sun Q."/>
            <person name="Kim S."/>
        </authorList>
    </citation>
    <scope>NUCLEOTIDE SEQUENCE</scope>
    <source>
        <strain evidence="3">KCTC 42097</strain>
    </source>
</reference>
<dbReference type="InterPro" id="IPR042303">
    <property type="entry name" value="Malonyl_CoA_deC_C_sf"/>
</dbReference>
<dbReference type="InterPro" id="IPR035372">
    <property type="entry name" value="MCD_N"/>
</dbReference>
<protein>
    <submittedName>
        <fullName evidence="3">Decarboxylase</fullName>
    </submittedName>
</protein>
<feature type="domain" description="Malonyl-CoA decarboxylase N-terminal" evidence="2">
    <location>
        <begin position="77"/>
        <end position="158"/>
    </location>
</feature>
<dbReference type="InterPro" id="IPR038917">
    <property type="entry name" value="Malonyl_CoA_deC"/>
</dbReference>
<dbReference type="PANTHER" id="PTHR28641:SF1">
    <property type="entry name" value="MALONYL-COA DECARBOXYLASE, MITOCHONDRIAL"/>
    <property type="match status" value="1"/>
</dbReference>
<dbReference type="GO" id="GO:0006633">
    <property type="term" value="P:fatty acid biosynthetic process"/>
    <property type="evidence" value="ECO:0007669"/>
    <property type="project" value="InterPro"/>
</dbReference>
<proteinExistence type="predicted"/>
<name>A0A8J3DRN8_9HYPH</name>
<dbReference type="Proteomes" id="UP000641137">
    <property type="component" value="Unassembled WGS sequence"/>
</dbReference>
<dbReference type="Gene3D" id="1.20.140.90">
    <property type="entry name" value="Malonyl-CoA decarboxylase, oligemerization domain"/>
    <property type="match status" value="1"/>
</dbReference>
<dbReference type="InterPro" id="IPR007956">
    <property type="entry name" value="Malonyl_CoA_deC_C"/>
</dbReference>
<organism evidence="3 4">
    <name type="scientific">Limoniibacter endophyticus</name>
    <dbReference type="NCBI Taxonomy" id="1565040"/>
    <lineage>
        <taxon>Bacteria</taxon>
        <taxon>Pseudomonadati</taxon>
        <taxon>Pseudomonadota</taxon>
        <taxon>Alphaproteobacteria</taxon>
        <taxon>Hyphomicrobiales</taxon>
        <taxon>Bartonellaceae</taxon>
        <taxon>Limoniibacter</taxon>
    </lineage>
</organism>
<evidence type="ECO:0000313" key="4">
    <source>
        <dbReference type="Proteomes" id="UP000641137"/>
    </source>
</evidence>
<evidence type="ECO:0000313" key="3">
    <source>
        <dbReference type="EMBL" id="GHC77514.1"/>
    </source>
</evidence>
<keyword evidence="4" id="KW-1185">Reference proteome</keyword>
<accession>A0A8J3DRN8</accession>
<evidence type="ECO:0000259" key="1">
    <source>
        <dbReference type="Pfam" id="PF05292"/>
    </source>
</evidence>
<feature type="domain" description="Malonyl-CoA decarboxylase C-terminal" evidence="1">
    <location>
        <begin position="161"/>
        <end position="397"/>
    </location>
</feature>
<gene>
    <name evidence="3" type="ORF">GCM10010136_28790</name>
</gene>
<reference evidence="3" key="1">
    <citation type="journal article" date="2014" name="Int. J. Syst. Evol. Microbiol.">
        <title>Complete genome sequence of Corynebacterium casei LMG S-19264T (=DSM 44701T), isolated from a smear-ripened cheese.</title>
        <authorList>
            <consortium name="US DOE Joint Genome Institute (JGI-PGF)"/>
            <person name="Walter F."/>
            <person name="Albersmeier A."/>
            <person name="Kalinowski J."/>
            <person name="Ruckert C."/>
        </authorList>
    </citation>
    <scope>NUCLEOTIDE SEQUENCE</scope>
    <source>
        <strain evidence="3">KCTC 42097</strain>
    </source>
</reference>
<comment type="caution">
    <text evidence="3">The sequence shown here is derived from an EMBL/GenBank/DDBJ whole genome shotgun (WGS) entry which is preliminary data.</text>
</comment>
<dbReference type="InterPro" id="IPR038351">
    <property type="entry name" value="MCD_N_sf"/>
</dbReference>
<dbReference type="Pfam" id="PF17408">
    <property type="entry name" value="MCD_N"/>
    <property type="match status" value="1"/>
</dbReference>
<evidence type="ECO:0000259" key="2">
    <source>
        <dbReference type="Pfam" id="PF17408"/>
    </source>
</evidence>
<dbReference type="AlphaFoldDB" id="A0A8J3DRN8"/>
<dbReference type="Pfam" id="PF05292">
    <property type="entry name" value="MCD"/>
    <property type="match status" value="1"/>
</dbReference>
<dbReference type="EMBL" id="BMZO01000010">
    <property type="protein sequence ID" value="GHC77514.1"/>
    <property type="molecule type" value="Genomic_DNA"/>
</dbReference>
<dbReference type="Gene3D" id="3.40.630.150">
    <property type="entry name" value="Malonyl-CoA decarboxylase, catalytic domain"/>
    <property type="match status" value="1"/>
</dbReference>
<dbReference type="PANTHER" id="PTHR28641">
    <property type="match status" value="1"/>
</dbReference>
<sequence length="437" mass="48860">MKTSFFSDLLATLFDRPLWLEATPSAQPMHELCKELLAGSGEITGMRTARTILSRYKSMTKEEKITFFQYLTEELDVDASAIIAAARQYGASPDARGFAKLSEASEPPRQEFLRRLNRVPGATGELVRMRLDLLGLCDKYPEFARADIDFVHLFKSWFNRGFLVLRHIDWHTPANILEKIIEYEAVHAINSWDELRRRLLPVDRRCFAFFHPAMVDEPLIFVEVALLRDIPGSIQAVLAEERHHIQPAQADTAVFYSISNCQAGLKGISFGNSLIKQVVEELSQEMPNLKNFVTLSPIPGLSRWLEKRAENHDEIAKKVLVASENGDGDVAALRDDLRALASVYLLEEKRSDGLPIDPVARFHLGNGASVHEVHALADKSANGLKQSCGAMVNYLYDLKTVEQNHENFVTQNIVASSRSVKAAAKSASMKRGTVANV</sequence>
<dbReference type="RefSeq" id="WP_189491607.1">
    <property type="nucleotide sequence ID" value="NZ_BMZO01000010.1"/>
</dbReference>
<dbReference type="GO" id="GO:0050080">
    <property type="term" value="F:malonyl-CoA decarboxylase activity"/>
    <property type="evidence" value="ECO:0007669"/>
    <property type="project" value="InterPro"/>
</dbReference>